<feature type="transmembrane region" description="Helical" evidence="1">
    <location>
        <begin position="191"/>
        <end position="208"/>
    </location>
</feature>
<evidence type="ECO:0000313" key="3">
    <source>
        <dbReference type="EMBL" id="GLP96042.1"/>
    </source>
</evidence>
<dbReference type="RefSeq" id="WP_169903080.1">
    <property type="nucleotide sequence ID" value="NZ_BSNC01000004.1"/>
</dbReference>
<name>A0AA37W1B9_9GAMM</name>
<protein>
    <submittedName>
        <fullName evidence="3">Membrane protein</fullName>
    </submittedName>
</protein>
<keyword evidence="4" id="KW-1185">Reference proteome</keyword>
<dbReference type="EMBL" id="BSNC01000004">
    <property type="protein sequence ID" value="GLP96042.1"/>
    <property type="molecule type" value="Genomic_DNA"/>
</dbReference>
<reference evidence="3" key="1">
    <citation type="journal article" date="2014" name="Int. J. Syst. Evol. Microbiol.">
        <title>Complete genome sequence of Corynebacterium casei LMG S-19264T (=DSM 44701T), isolated from a smear-ripened cheese.</title>
        <authorList>
            <consortium name="US DOE Joint Genome Institute (JGI-PGF)"/>
            <person name="Walter F."/>
            <person name="Albersmeier A."/>
            <person name="Kalinowski J."/>
            <person name="Ruckert C."/>
        </authorList>
    </citation>
    <scope>NUCLEOTIDE SEQUENCE</scope>
    <source>
        <strain evidence="3">NBRC 101628</strain>
    </source>
</reference>
<feature type="transmembrane region" description="Helical" evidence="1">
    <location>
        <begin position="244"/>
        <end position="267"/>
    </location>
</feature>
<keyword evidence="1" id="KW-0472">Membrane</keyword>
<feature type="transmembrane region" description="Helical" evidence="1">
    <location>
        <begin position="214"/>
        <end position="232"/>
    </location>
</feature>
<feature type="signal peptide" evidence="2">
    <location>
        <begin position="1"/>
        <end position="29"/>
    </location>
</feature>
<evidence type="ECO:0000313" key="4">
    <source>
        <dbReference type="Proteomes" id="UP001161422"/>
    </source>
</evidence>
<accession>A0AA37W1B9</accession>
<dbReference type="InterPro" id="IPR032809">
    <property type="entry name" value="Put_HupE_UreJ"/>
</dbReference>
<keyword evidence="1" id="KW-1133">Transmembrane helix</keyword>
<keyword evidence="2" id="KW-0732">Signal</keyword>
<dbReference type="Proteomes" id="UP001161422">
    <property type="component" value="Unassembled WGS sequence"/>
</dbReference>
<reference evidence="3" key="2">
    <citation type="submission" date="2023-01" db="EMBL/GenBank/DDBJ databases">
        <title>Draft genome sequence of Paraferrimonas sedimenticola strain NBRC 101628.</title>
        <authorList>
            <person name="Sun Q."/>
            <person name="Mori K."/>
        </authorList>
    </citation>
    <scope>NUCLEOTIDE SEQUENCE</scope>
    <source>
        <strain evidence="3">NBRC 101628</strain>
    </source>
</reference>
<keyword evidence="1" id="KW-0812">Transmembrane</keyword>
<dbReference type="Pfam" id="PF13795">
    <property type="entry name" value="HupE_UreJ_2"/>
    <property type="match status" value="1"/>
</dbReference>
<evidence type="ECO:0000256" key="2">
    <source>
        <dbReference type="SAM" id="SignalP"/>
    </source>
</evidence>
<comment type="caution">
    <text evidence="3">The sequence shown here is derived from an EMBL/GenBank/DDBJ whole genome shotgun (WGS) entry which is preliminary data.</text>
</comment>
<dbReference type="AlphaFoldDB" id="A0AA37W1B9"/>
<feature type="transmembrane region" description="Helical" evidence="1">
    <location>
        <begin position="315"/>
        <end position="336"/>
    </location>
</feature>
<organism evidence="3 4">
    <name type="scientific">Paraferrimonas sedimenticola</name>
    <dbReference type="NCBI Taxonomy" id="375674"/>
    <lineage>
        <taxon>Bacteria</taxon>
        <taxon>Pseudomonadati</taxon>
        <taxon>Pseudomonadota</taxon>
        <taxon>Gammaproteobacteria</taxon>
        <taxon>Alteromonadales</taxon>
        <taxon>Ferrimonadaceae</taxon>
        <taxon>Paraferrimonas</taxon>
    </lineage>
</organism>
<gene>
    <name evidence="3" type="ORF">GCM10007895_13480</name>
</gene>
<sequence>MRHLTPFRVIQLLILVGLLGLVFSTPASAHTLGVDKAELSEIAPGEYKLAVTTPAEIAFYLGAPELPERCEFIDSPGGETTASGIRFSFKCLTPLTGNDQFILPWEREGVMLTVKWFEADTVTRLNSRTSDHIVIDLGEFNGASGGVIPAAKRYIKLGTEHILMGLDHLLFVLALLFVVRGGWLLVKTITAFTVAHSITLALATFGLIKLPAEPVEAAIALSIVFMCAELLYARNGRKGLTYRFPWVVSFAFGLLHGLGFAGALMNIGLPQAEIPLALLFFNVGVEIGQLLFVGVCLALAYALRETLNRSKDSRVFINGELTLIYAMGTFATLWTFERVYLVFNPLG</sequence>
<evidence type="ECO:0000256" key="1">
    <source>
        <dbReference type="SAM" id="Phobius"/>
    </source>
</evidence>
<feature type="transmembrane region" description="Helical" evidence="1">
    <location>
        <begin position="162"/>
        <end position="179"/>
    </location>
</feature>
<feature type="transmembrane region" description="Helical" evidence="1">
    <location>
        <begin position="279"/>
        <end position="303"/>
    </location>
</feature>
<proteinExistence type="predicted"/>
<feature type="chain" id="PRO_5041442111" evidence="2">
    <location>
        <begin position="30"/>
        <end position="347"/>
    </location>
</feature>